<dbReference type="Pfam" id="PF04972">
    <property type="entry name" value="BON"/>
    <property type="match status" value="2"/>
</dbReference>
<sequence>MVGKVLHTLLLLATAAILVGCAVYPAVQVAGHAMTGYDAAVLVDDYLPRKNIEGGEQCALDLDRMLERRLRERLRLKCRQPVAAHVIDANAYLVGPVRNRAQADHAIRTAATVQGLKTITCKFYHAPTTDQTLEGATLHEELLSRLKETGWLESVDLRVETVGTNAVFIGKTEDYRQKTQALAIASEVNGLTEVVDYISVREPLPGEQRHGDKLAAR</sequence>
<reference evidence="2" key="1">
    <citation type="submission" date="2022-08" db="EMBL/GenBank/DDBJ databases">
        <title>Genome Sequence of the sulphate-reducing bacterium, Pseudodesulfovibrio portus JCM14722.</title>
        <authorList>
            <person name="Kondo R."/>
            <person name="Kataoka T."/>
        </authorList>
    </citation>
    <scope>NUCLEOTIDE SEQUENCE</scope>
    <source>
        <strain evidence="2">JCM 14722</strain>
    </source>
</reference>
<organism evidence="2 3">
    <name type="scientific">Pseudodesulfovibrio portus</name>
    <dbReference type="NCBI Taxonomy" id="231439"/>
    <lineage>
        <taxon>Bacteria</taxon>
        <taxon>Pseudomonadati</taxon>
        <taxon>Thermodesulfobacteriota</taxon>
        <taxon>Desulfovibrionia</taxon>
        <taxon>Desulfovibrionales</taxon>
        <taxon>Desulfovibrionaceae</taxon>
    </lineage>
</organism>
<accession>A0ABM8AUL0</accession>
<dbReference type="PROSITE" id="PS50914">
    <property type="entry name" value="BON"/>
    <property type="match status" value="1"/>
</dbReference>
<feature type="domain" description="BON" evidence="1">
    <location>
        <begin position="134"/>
        <end position="202"/>
    </location>
</feature>
<evidence type="ECO:0000313" key="3">
    <source>
        <dbReference type="Proteomes" id="UP001061361"/>
    </source>
</evidence>
<gene>
    <name evidence="2" type="ORF">JCM14722_27200</name>
</gene>
<evidence type="ECO:0000259" key="1">
    <source>
        <dbReference type="PROSITE" id="PS50914"/>
    </source>
</evidence>
<dbReference type="InterPro" id="IPR007055">
    <property type="entry name" value="BON_dom"/>
</dbReference>
<dbReference type="PROSITE" id="PS51257">
    <property type="entry name" value="PROKAR_LIPOPROTEIN"/>
    <property type="match status" value="1"/>
</dbReference>
<protein>
    <recommendedName>
        <fullName evidence="1">BON domain-containing protein</fullName>
    </recommendedName>
</protein>
<dbReference type="RefSeq" id="WP_264982067.1">
    <property type="nucleotide sequence ID" value="NZ_AP026708.1"/>
</dbReference>
<dbReference type="EMBL" id="AP026708">
    <property type="protein sequence ID" value="BDQ35178.1"/>
    <property type="molecule type" value="Genomic_DNA"/>
</dbReference>
<name>A0ABM8AUL0_9BACT</name>
<proteinExistence type="predicted"/>
<keyword evidence="3" id="KW-1185">Reference proteome</keyword>
<evidence type="ECO:0000313" key="2">
    <source>
        <dbReference type="EMBL" id="BDQ35178.1"/>
    </source>
</evidence>
<dbReference type="Proteomes" id="UP001061361">
    <property type="component" value="Chromosome"/>
</dbReference>